<dbReference type="EMBL" id="ABEU02000012">
    <property type="protein sequence ID" value="PNR43323.1"/>
    <property type="molecule type" value="Genomic_DNA"/>
</dbReference>
<dbReference type="AlphaFoldDB" id="A0A2K1JP39"/>
<reference evidence="2" key="3">
    <citation type="submission" date="2020-12" db="UniProtKB">
        <authorList>
            <consortium name="EnsemblPlants"/>
        </authorList>
    </citation>
    <scope>IDENTIFICATION</scope>
</reference>
<accession>A0A2K1JP39</accession>
<reference evidence="1 3" key="2">
    <citation type="journal article" date="2018" name="Plant J.">
        <title>The Physcomitrella patens chromosome-scale assembly reveals moss genome structure and evolution.</title>
        <authorList>
            <person name="Lang D."/>
            <person name="Ullrich K.K."/>
            <person name="Murat F."/>
            <person name="Fuchs J."/>
            <person name="Jenkins J."/>
            <person name="Haas F.B."/>
            <person name="Piednoel M."/>
            <person name="Gundlach H."/>
            <person name="Van Bel M."/>
            <person name="Meyberg R."/>
            <person name="Vives C."/>
            <person name="Morata J."/>
            <person name="Symeonidi A."/>
            <person name="Hiss M."/>
            <person name="Muchero W."/>
            <person name="Kamisugi Y."/>
            <person name="Saleh O."/>
            <person name="Blanc G."/>
            <person name="Decker E.L."/>
            <person name="van Gessel N."/>
            <person name="Grimwood J."/>
            <person name="Hayes R.D."/>
            <person name="Graham S.W."/>
            <person name="Gunter L.E."/>
            <person name="McDaniel S.F."/>
            <person name="Hoernstein S.N.W."/>
            <person name="Larsson A."/>
            <person name="Li F.W."/>
            <person name="Perroud P.F."/>
            <person name="Phillips J."/>
            <person name="Ranjan P."/>
            <person name="Rokshar D.S."/>
            <person name="Rothfels C.J."/>
            <person name="Schneider L."/>
            <person name="Shu S."/>
            <person name="Stevenson D.W."/>
            <person name="Thummler F."/>
            <person name="Tillich M."/>
            <person name="Villarreal Aguilar J.C."/>
            <person name="Widiez T."/>
            <person name="Wong G.K."/>
            <person name="Wymore A."/>
            <person name="Zhang Y."/>
            <person name="Zimmer A.D."/>
            <person name="Quatrano R.S."/>
            <person name="Mayer K.F.X."/>
            <person name="Goodstein D."/>
            <person name="Casacuberta J.M."/>
            <person name="Vandepoele K."/>
            <person name="Reski R."/>
            <person name="Cuming A.C."/>
            <person name="Tuskan G.A."/>
            <person name="Maumus F."/>
            <person name="Salse J."/>
            <person name="Schmutz J."/>
            <person name="Rensing S.A."/>
        </authorList>
    </citation>
    <scope>NUCLEOTIDE SEQUENCE [LARGE SCALE GENOMIC DNA]</scope>
    <source>
        <strain evidence="2 3">cv. Gransden 2004</strain>
    </source>
</reference>
<dbReference type="Gramene" id="Pp3c12_1910V3.1">
    <property type="protein sequence ID" value="PAC:32972104.CDS.1"/>
    <property type="gene ID" value="Pp3c12_1910"/>
</dbReference>
<reference evidence="1 3" key="1">
    <citation type="journal article" date="2008" name="Science">
        <title>The Physcomitrella genome reveals evolutionary insights into the conquest of land by plants.</title>
        <authorList>
            <person name="Rensing S."/>
            <person name="Lang D."/>
            <person name="Zimmer A."/>
            <person name="Terry A."/>
            <person name="Salamov A."/>
            <person name="Shapiro H."/>
            <person name="Nishiyama T."/>
            <person name="Perroud P.-F."/>
            <person name="Lindquist E."/>
            <person name="Kamisugi Y."/>
            <person name="Tanahashi T."/>
            <person name="Sakakibara K."/>
            <person name="Fujita T."/>
            <person name="Oishi K."/>
            <person name="Shin-I T."/>
            <person name="Kuroki Y."/>
            <person name="Toyoda A."/>
            <person name="Suzuki Y."/>
            <person name="Hashimoto A."/>
            <person name="Yamaguchi K."/>
            <person name="Sugano A."/>
            <person name="Kohara Y."/>
            <person name="Fujiyama A."/>
            <person name="Anterola A."/>
            <person name="Aoki S."/>
            <person name="Ashton N."/>
            <person name="Barbazuk W.B."/>
            <person name="Barker E."/>
            <person name="Bennetzen J."/>
            <person name="Bezanilla M."/>
            <person name="Blankenship R."/>
            <person name="Cho S.H."/>
            <person name="Dutcher S."/>
            <person name="Estelle M."/>
            <person name="Fawcett J.A."/>
            <person name="Gundlach H."/>
            <person name="Hanada K."/>
            <person name="Heyl A."/>
            <person name="Hicks K.A."/>
            <person name="Hugh J."/>
            <person name="Lohr M."/>
            <person name="Mayer K."/>
            <person name="Melkozernov A."/>
            <person name="Murata T."/>
            <person name="Nelson D."/>
            <person name="Pils B."/>
            <person name="Prigge M."/>
            <person name="Reiss B."/>
            <person name="Renner T."/>
            <person name="Rombauts S."/>
            <person name="Rushton P."/>
            <person name="Sanderfoot A."/>
            <person name="Schween G."/>
            <person name="Shiu S.-H."/>
            <person name="Stueber K."/>
            <person name="Theodoulou F.L."/>
            <person name="Tu H."/>
            <person name="Van de Peer Y."/>
            <person name="Verrier P.J."/>
            <person name="Waters E."/>
            <person name="Wood A."/>
            <person name="Yang L."/>
            <person name="Cove D."/>
            <person name="Cuming A."/>
            <person name="Hasebe M."/>
            <person name="Lucas S."/>
            <person name="Mishler D.B."/>
            <person name="Reski R."/>
            <person name="Grigoriev I."/>
            <person name="Quatrano R.S."/>
            <person name="Boore J.L."/>
        </authorList>
    </citation>
    <scope>NUCLEOTIDE SEQUENCE [LARGE SCALE GENOMIC DNA]</scope>
    <source>
        <strain evidence="2 3">cv. Gransden 2004</strain>
    </source>
</reference>
<keyword evidence="3" id="KW-1185">Reference proteome</keyword>
<evidence type="ECO:0000313" key="1">
    <source>
        <dbReference type="EMBL" id="PNR43323.1"/>
    </source>
</evidence>
<dbReference type="Proteomes" id="UP000006727">
    <property type="component" value="Chromosome 12"/>
</dbReference>
<evidence type="ECO:0000313" key="2">
    <source>
        <dbReference type="EnsemblPlants" id="PAC:32972104.CDS.1"/>
    </source>
</evidence>
<organism evidence="1">
    <name type="scientific">Physcomitrium patens</name>
    <name type="common">Spreading-leaved earth moss</name>
    <name type="synonym">Physcomitrella patens</name>
    <dbReference type="NCBI Taxonomy" id="3218"/>
    <lineage>
        <taxon>Eukaryota</taxon>
        <taxon>Viridiplantae</taxon>
        <taxon>Streptophyta</taxon>
        <taxon>Embryophyta</taxon>
        <taxon>Bryophyta</taxon>
        <taxon>Bryophytina</taxon>
        <taxon>Bryopsida</taxon>
        <taxon>Funariidae</taxon>
        <taxon>Funariales</taxon>
        <taxon>Funariaceae</taxon>
        <taxon>Physcomitrium</taxon>
    </lineage>
</organism>
<sequence length="128" mass="14759">MGKRRQYVKTTKCDHRLPTIEETEELGVAWKPSVATSQLRPWSPNVVSRSPEVDLEDCSGWGFDFFKTKLARLKELRQTLEPHAKQLEEKIKQSYGEVTDFVCSKSKQVSAVQIVWPHLQFRSAVDPK</sequence>
<dbReference type="RefSeq" id="XP_024391585.1">
    <property type="nucleotide sequence ID" value="XM_024535817.2"/>
</dbReference>
<dbReference type="EnsemblPlants" id="Pp3c12_1910V3.2">
    <property type="protein sequence ID" value="PAC:32972105.CDS.1"/>
    <property type="gene ID" value="Pp3c12_1910"/>
</dbReference>
<gene>
    <name evidence="2" type="primary">LOC112289989</name>
    <name evidence="1" type="ORF">PHYPA_015703</name>
</gene>
<evidence type="ECO:0000313" key="3">
    <source>
        <dbReference type="Proteomes" id="UP000006727"/>
    </source>
</evidence>
<name>A0A2K1JP39_PHYPA</name>
<protein>
    <submittedName>
        <fullName evidence="1 2">Uncharacterized protein</fullName>
    </submittedName>
</protein>
<dbReference type="Gramene" id="Pp3c12_1910V3.2">
    <property type="protein sequence ID" value="PAC:32972105.CDS.1"/>
    <property type="gene ID" value="Pp3c12_1910"/>
</dbReference>
<dbReference type="EnsemblPlants" id="Pp3c12_1910V3.1">
    <property type="protein sequence ID" value="PAC:32972104.CDS.1"/>
    <property type="gene ID" value="Pp3c12_1910"/>
</dbReference>
<dbReference type="Gramene" id="Pp3c12_1910V3.3">
    <property type="protein sequence ID" value="PAC:32972106.CDS.1"/>
    <property type="gene ID" value="Pp3c12_1910"/>
</dbReference>
<dbReference type="PaxDb" id="3218-PP1S128_63V6.1"/>
<dbReference type="GeneID" id="112289989"/>
<dbReference type="EnsemblPlants" id="Pp3c12_1910V3.3">
    <property type="protein sequence ID" value="PAC:32972106.CDS.1"/>
    <property type="gene ID" value="Pp3c12_1910"/>
</dbReference>
<dbReference type="OrthoDB" id="10423918at2759"/>
<proteinExistence type="predicted"/>